<feature type="compositionally biased region" description="Polar residues" evidence="1">
    <location>
        <begin position="106"/>
        <end position="118"/>
    </location>
</feature>
<name>A0A8J4Y8Z1_CHIOP</name>
<comment type="caution">
    <text evidence="2">The sequence shown here is derived from an EMBL/GenBank/DDBJ whole genome shotgun (WGS) entry which is preliminary data.</text>
</comment>
<accession>A0A8J4Y8Z1</accession>
<dbReference type="Proteomes" id="UP000770661">
    <property type="component" value="Unassembled WGS sequence"/>
</dbReference>
<evidence type="ECO:0000256" key="1">
    <source>
        <dbReference type="SAM" id="MobiDB-lite"/>
    </source>
</evidence>
<organism evidence="2 3">
    <name type="scientific">Chionoecetes opilio</name>
    <name type="common">Atlantic snow crab</name>
    <name type="synonym">Cancer opilio</name>
    <dbReference type="NCBI Taxonomy" id="41210"/>
    <lineage>
        <taxon>Eukaryota</taxon>
        <taxon>Metazoa</taxon>
        <taxon>Ecdysozoa</taxon>
        <taxon>Arthropoda</taxon>
        <taxon>Crustacea</taxon>
        <taxon>Multicrustacea</taxon>
        <taxon>Malacostraca</taxon>
        <taxon>Eumalacostraca</taxon>
        <taxon>Eucarida</taxon>
        <taxon>Decapoda</taxon>
        <taxon>Pleocyemata</taxon>
        <taxon>Brachyura</taxon>
        <taxon>Eubrachyura</taxon>
        <taxon>Majoidea</taxon>
        <taxon>Majidae</taxon>
        <taxon>Chionoecetes</taxon>
    </lineage>
</organism>
<reference evidence="2" key="1">
    <citation type="submission" date="2020-07" db="EMBL/GenBank/DDBJ databases">
        <title>The High-quality genome of the commercially important snow crab, Chionoecetes opilio.</title>
        <authorList>
            <person name="Jeong J.-H."/>
            <person name="Ryu S."/>
        </authorList>
    </citation>
    <scope>NUCLEOTIDE SEQUENCE</scope>
    <source>
        <strain evidence="2">MADBK_172401_WGS</strain>
        <tissue evidence="2">Digestive gland</tissue>
    </source>
</reference>
<gene>
    <name evidence="2" type="ORF">GWK47_055265</name>
</gene>
<dbReference type="EMBL" id="JACEEZ010018332">
    <property type="protein sequence ID" value="KAG0717035.1"/>
    <property type="molecule type" value="Genomic_DNA"/>
</dbReference>
<feature type="region of interest" description="Disordered" evidence="1">
    <location>
        <begin position="98"/>
        <end position="125"/>
    </location>
</feature>
<protein>
    <submittedName>
        <fullName evidence="2">Uncharacterized protein</fullName>
    </submittedName>
</protein>
<proteinExistence type="predicted"/>
<sequence length="125" mass="13482">MNLRTAKVRNIQGPGRRGWSPATSAETAGWRGSVHDPRCTSTSPPSQRVGLQIQGPGGGQRGIQRGHLSCWVPSALTPMPRGWPSATSWRVVVASQFAPRRRNSPVAESSTLRASLSLPSHHRIS</sequence>
<evidence type="ECO:0000313" key="3">
    <source>
        <dbReference type="Proteomes" id="UP000770661"/>
    </source>
</evidence>
<feature type="region of interest" description="Disordered" evidence="1">
    <location>
        <begin position="1"/>
        <end position="65"/>
    </location>
</feature>
<evidence type="ECO:0000313" key="2">
    <source>
        <dbReference type="EMBL" id="KAG0717035.1"/>
    </source>
</evidence>
<dbReference type="AlphaFoldDB" id="A0A8J4Y8Z1"/>
<keyword evidence="3" id="KW-1185">Reference proteome</keyword>